<evidence type="ECO:0000256" key="2">
    <source>
        <dbReference type="ARBA" id="ARBA00022676"/>
    </source>
</evidence>
<dbReference type="SUPFAM" id="SSF53448">
    <property type="entry name" value="Nucleotide-diphospho-sugar transferases"/>
    <property type="match status" value="1"/>
</dbReference>
<dbReference type="PROSITE" id="PS51677">
    <property type="entry name" value="NODB"/>
    <property type="match status" value="1"/>
</dbReference>
<evidence type="ECO:0000259" key="5">
    <source>
        <dbReference type="PROSITE" id="PS51677"/>
    </source>
</evidence>
<dbReference type="CDD" id="cd10962">
    <property type="entry name" value="CE4_GT2-like"/>
    <property type="match status" value="1"/>
</dbReference>
<feature type="transmembrane region" description="Helical" evidence="4">
    <location>
        <begin position="29"/>
        <end position="51"/>
    </location>
</feature>
<dbReference type="EMBL" id="MAYH01000012">
    <property type="protein sequence ID" value="OCA75917.1"/>
    <property type="molecule type" value="Genomic_DNA"/>
</dbReference>
<gene>
    <name evidence="7" type="ORF">BBI01_04255</name>
</gene>
<evidence type="ECO:0000259" key="6">
    <source>
        <dbReference type="PROSITE" id="PS51910"/>
    </source>
</evidence>
<dbReference type="PANTHER" id="PTHR43630:SF1">
    <property type="entry name" value="POLY-BETA-1,6-N-ACETYL-D-GLUCOSAMINE SYNTHASE"/>
    <property type="match status" value="1"/>
</dbReference>
<feature type="domain" description="GH18" evidence="6">
    <location>
        <begin position="123"/>
        <end position="430"/>
    </location>
</feature>
<dbReference type="PANTHER" id="PTHR43630">
    <property type="entry name" value="POLY-BETA-1,6-N-ACETYL-D-GLUCOSAMINE SYNTHASE"/>
    <property type="match status" value="1"/>
</dbReference>
<dbReference type="InterPro" id="IPR017853">
    <property type="entry name" value="GH"/>
</dbReference>
<dbReference type="SUPFAM" id="SSF88713">
    <property type="entry name" value="Glycoside hydrolase/deacetylase"/>
    <property type="match status" value="1"/>
</dbReference>
<comment type="similarity">
    <text evidence="1">Belongs to the glycosyltransferase 2 family.</text>
</comment>
<dbReference type="Pfam" id="PF00535">
    <property type="entry name" value="Glycos_transf_2"/>
    <property type="match status" value="1"/>
</dbReference>
<dbReference type="Pfam" id="PF01522">
    <property type="entry name" value="Polysacc_deac_1"/>
    <property type="match status" value="1"/>
</dbReference>
<dbReference type="CDD" id="cd06423">
    <property type="entry name" value="CESA_like"/>
    <property type="match status" value="1"/>
</dbReference>
<evidence type="ECO:0000256" key="3">
    <source>
        <dbReference type="ARBA" id="ARBA00022679"/>
    </source>
</evidence>
<evidence type="ECO:0000256" key="4">
    <source>
        <dbReference type="SAM" id="Phobius"/>
    </source>
</evidence>
<keyword evidence="4" id="KW-1133">Transmembrane helix</keyword>
<dbReference type="Gene3D" id="3.90.550.10">
    <property type="entry name" value="Spore Coat Polysaccharide Biosynthesis Protein SpsA, Chain A"/>
    <property type="match status" value="1"/>
</dbReference>
<keyword evidence="3 7" id="KW-0808">Transferase</keyword>
<dbReference type="Proteomes" id="UP000092651">
    <property type="component" value="Unassembled WGS sequence"/>
</dbReference>
<dbReference type="RefSeq" id="WP_065393593.1">
    <property type="nucleotide sequence ID" value="NZ_MAYH01000012.1"/>
</dbReference>
<sequence>MDSIKFINVENSRQIFQTNNKKRWKSVQWGSRVFIFIMAILLLALGLMMILDKNPRIPFKEDYKAIITANKPYLQENKISKEYQGFRSFISEKSIHTNLAKVEKARAERYKNQNRNWAQFPGGIRSAFYVAWDPQSLMSLKRNIRHVNLVFPEWFFLDPKTGDLKTNVDPEGYKIIKRTGVAAMPILSNNSNQEFRSEGLIKVLNDPQKRTALIQKITQQCKKYHFKGINIDFEDMNLNSDENLVAFMKELSETFKQNQLLVTMDIMTDNDDYNIPRLDPYVDYFVLMAYDEYSAGSDAGPVSSQKWIEAQTGKIIKQTSPQKIILGLGAYGYDWSSNKDDNTSVTYMQAITKASASKAVIDFNDNTFNLNYSYTDSNKNNHTVFFNDAASIFNTMRFSSEYPLAGTALWRLGSEDSRVWNFYDKDLTFAGLSKLNLKTLENVKGQTMVDYIGDGEVLDVLNTPHDGKIAVEIDPKEKIITDENYITYPSSYEVKKYGSAPQKELVLTFDDGPDETYTPQVLDILSKYHVPAAFFLVGLNAEKNLPLVKRIYREGHEIGNHTFTHENVAKVSPERALLEMKLTRLLIECITGHSTILFRAPYNADSEPTTSEEIIPVALARQQNYLDIGENIDPEDWQPGIKADEIVKRVLAGIKQQRGNIILLHDAGGDTREETVKALKILIPTLQKQGYHFTNLTNILHKNRNELMPEVPKTRAYYIMQLNLVLATAIYGLSHFLVALFTIFIILGLIRLMLMAYWAFKERKKEKKLGEFPVLEAYPKVSIIVPAYNEEVNIVSSLQNLLKQTYPNFNIIMIDDGSKDSTFEKAKDAFPDHEKLKIFTKTNGGKATALNFGIAQTDAEYVVCIDADTKLQQDAVKYLIARFLNSSPKEKIAAVAGNVKVGNTVNWLTRWQAIEYTTSQNFDRLAYANINAITVIPGAIGAFKRSVVLDVKGYSSDTLAEDCDITVKILKAGYTVANENRAIAVTEAPESVKQFLKQRFRWTYGIMQMFWKQKQTFLNPKYKGLGLWAMPNILLFQYIIPFFSPLADVIMFFGILSGNGSKIFGYYLIFLLVDASLALIAFIMQREKLTNLLYIIPQRFGYRWLMYIVLFKSLRKALKGEMQSWGFLKRTGNVKEIATS</sequence>
<dbReference type="InterPro" id="IPR002509">
    <property type="entry name" value="NODB_dom"/>
</dbReference>
<dbReference type="AlphaFoldDB" id="A0A1B8ZWE9"/>
<evidence type="ECO:0000313" key="7">
    <source>
        <dbReference type="EMBL" id="OCA75917.1"/>
    </source>
</evidence>
<dbReference type="InterPro" id="IPR011330">
    <property type="entry name" value="Glyco_hydro/deAcase_b/a-brl"/>
</dbReference>
<protein>
    <submittedName>
        <fullName evidence="7">Glycosyl transferase family 2</fullName>
    </submittedName>
</protein>
<dbReference type="GO" id="GO:0016810">
    <property type="term" value="F:hydrolase activity, acting on carbon-nitrogen (but not peptide) bonds"/>
    <property type="evidence" value="ECO:0007669"/>
    <property type="project" value="InterPro"/>
</dbReference>
<dbReference type="InterPro" id="IPR011583">
    <property type="entry name" value="Chitinase_II/V-like_cat"/>
</dbReference>
<dbReference type="InterPro" id="IPR001223">
    <property type="entry name" value="Glyco_hydro18_cat"/>
</dbReference>
<dbReference type="PROSITE" id="PS51910">
    <property type="entry name" value="GH18_2"/>
    <property type="match status" value="1"/>
</dbReference>
<comment type="caution">
    <text evidence="7">The sequence shown here is derived from an EMBL/GenBank/DDBJ whole genome shotgun (WGS) entry which is preliminary data.</text>
</comment>
<dbReference type="Pfam" id="PF00704">
    <property type="entry name" value="Glyco_hydro_18"/>
    <property type="match status" value="1"/>
</dbReference>
<dbReference type="SUPFAM" id="SSF51445">
    <property type="entry name" value="(Trans)glycosidases"/>
    <property type="match status" value="1"/>
</dbReference>
<keyword evidence="4" id="KW-0472">Membrane</keyword>
<dbReference type="GO" id="GO:0008061">
    <property type="term" value="F:chitin binding"/>
    <property type="evidence" value="ECO:0007669"/>
    <property type="project" value="InterPro"/>
</dbReference>
<proteinExistence type="inferred from homology"/>
<evidence type="ECO:0000256" key="1">
    <source>
        <dbReference type="ARBA" id="ARBA00006739"/>
    </source>
</evidence>
<keyword evidence="2" id="KW-0328">Glycosyltransferase</keyword>
<name>A0A1B8ZWE9_9FLAO</name>
<keyword evidence="4" id="KW-0812">Transmembrane</keyword>
<organism evidence="7 8">
    <name type="scientific">Chryseobacterium artocarpi</name>
    <dbReference type="NCBI Taxonomy" id="1414727"/>
    <lineage>
        <taxon>Bacteria</taxon>
        <taxon>Pseudomonadati</taxon>
        <taxon>Bacteroidota</taxon>
        <taxon>Flavobacteriia</taxon>
        <taxon>Flavobacteriales</taxon>
        <taxon>Weeksellaceae</taxon>
        <taxon>Chryseobacterium group</taxon>
        <taxon>Chryseobacterium</taxon>
    </lineage>
</organism>
<dbReference type="InterPro" id="IPR029044">
    <property type="entry name" value="Nucleotide-diphossugar_trans"/>
</dbReference>
<dbReference type="GO" id="GO:0005975">
    <property type="term" value="P:carbohydrate metabolic process"/>
    <property type="evidence" value="ECO:0007669"/>
    <property type="project" value="InterPro"/>
</dbReference>
<feature type="transmembrane region" description="Helical" evidence="4">
    <location>
        <begin position="739"/>
        <end position="760"/>
    </location>
</feature>
<dbReference type="InterPro" id="IPR001173">
    <property type="entry name" value="Glyco_trans_2-like"/>
</dbReference>
<dbReference type="Gene3D" id="3.20.20.80">
    <property type="entry name" value="Glycosidases"/>
    <property type="match status" value="1"/>
</dbReference>
<feature type="domain" description="NodB homology" evidence="5">
    <location>
        <begin position="503"/>
        <end position="694"/>
    </location>
</feature>
<dbReference type="InterPro" id="IPR029070">
    <property type="entry name" value="Chitinase_insertion_sf"/>
</dbReference>
<dbReference type="GO" id="GO:0016757">
    <property type="term" value="F:glycosyltransferase activity"/>
    <property type="evidence" value="ECO:0007669"/>
    <property type="project" value="UniProtKB-KW"/>
</dbReference>
<evidence type="ECO:0000313" key="8">
    <source>
        <dbReference type="Proteomes" id="UP000092651"/>
    </source>
</evidence>
<reference evidence="7 8" key="1">
    <citation type="submission" date="2016-07" db="EMBL/GenBank/DDBJ databases">
        <authorList>
            <person name="Jeong J.-J."/>
            <person name="Kim D.W."/>
            <person name="Sang M.K."/>
            <person name="Choi I.-G."/>
            <person name="Kim K.D."/>
        </authorList>
    </citation>
    <scope>NUCLEOTIDE SEQUENCE [LARGE SCALE GENOMIC DNA]</scope>
    <source>
        <strain evidence="7 8">UTM-3</strain>
    </source>
</reference>
<feature type="transmembrane region" description="Helical" evidence="4">
    <location>
        <begin position="1033"/>
        <end position="1057"/>
    </location>
</feature>
<dbReference type="Gene3D" id="3.10.50.10">
    <property type="match status" value="1"/>
</dbReference>
<dbReference type="Gene3D" id="3.20.20.370">
    <property type="entry name" value="Glycoside hydrolase/deacetylase"/>
    <property type="match status" value="1"/>
</dbReference>
<feature type="transmembrane region" description="Helical" evidence="4">
    <location>
        <begin position="1063"/>
        <end position="1084"/>
    </location>
</feature>
<keyword evidence="8" id="KW-1185">Reference proteome</keyword>
<dbReference type="SMART" id="SM00636">
    <property type="entry name" value="Glyco_18"/>
    <property type="match status" value="1"/>
</dbReference>
<accession>A0A1B8ZWE9</accession>